<feature type="domain" description="Beta-ketoacyl-[acyl-carrier-protein] synthase III N-terminal" evidence="4">
    <location>
        <begin position="110"/>
        <end position="186"/>
    </location>
</feature>
<evidence type="ECO:0000313" key="5">
    <source>
        <dbReference type="EMBL" id="BBX88754.1"/>
    </source>
</evidence>
<evidence type="ECO:0000259" key="3">
    <source>
        <dbReference type="Pfam" id="PF08541"/>
    </source>
</evidence>
<reference evidence="5 6" key="1">
    <citation type="journal article" date="2019" name="Emerg. Microbes Infect.">
        <title>Comprehensive subspecies identification of 175 nontuberculous mycobacteria species based on 7547 genomic profiles.</title>
        <authorList>
            <person name="Matsumoto Y."/>
            <person name="Kinjo T."/>
            <person name="Motooka D."/>
            <person name="Nabeya D."/>
            <person name="Jung N."/>
            <person name="Uechi K."/>
            <person name="Horii T."/>
            <person name="Iida T."/>
            <person name="Fujita J."/>
            <person name="Nakamura S."/>
        </authorList>
    </citation>
    <scope>NUCLEOTIDE SEQUENCE [LARGE SCALE GENOMIC DNA]</scope>
    <source>
        <strain evidence="5 6">JCM 15653</strain>
    </source>
</reference>
<dbReference type="PANTHER" id="PTHR34069:SF2">
    <property type="entry name" value="BETA-KETOACYL-[ACYL-CARRIER-PROTEIN] SYNTHASE III"/>
    <property type="match status" value="1"/>
</dbReference>
<dbReference type="InterPro" id="IPR013747">
    <property type="entry name" value="ACP_syn_III_C"/>
</dbReference>
<dbReference type="Gene3D" id="3.40.47.10">
    <property type="match status" value="1"/>
</dbReference>
<dbReference type="EMBL" id="AP022579">
    <property type="protein sequence ID" value="BBX88754.1"/>
    <property type="molecule type" value="Genomic_DNA"/>
</dbReference>
<sequence>MDREVRVAGIGVHIPPSRQPNLPLLPGFGVDEEFMQRRIGVTTRAIKAPDQKTSDLCIQAFNDLARKVPGLDTDAIEMICLVTQNPDSRIPHTSAVIHQSLNLPASCMTFDISQGCAGFPHALAVATSLAERFAFDNALIFTCDPYSTIVDPSDRDTALLFGDAATVTFLDRAGPGFRLVDAAFGTRPGSAAVLRYEGRLVMEGREVFLNAAREVPRAIRRLLECHHLREGDIDLFLLHPGSKYLLDVLRGDLGVGEDRLPFEAGEYGNTVSSSIPLMLASRLDAEQSAMRILLSGFGVGFSWGTCLLERIRG</sequence>
<organism evidence="5 6">
    <name type="scientific">Mycolicibacterium boenickei</name>
    <dbReference type="NCBI Taxonomy" id="146017"/>
    <lineage>
        <taxon>Bacteria</taxon>
        <taxon>Bacillati</taxon>
        <taxon>Actinomycetota</taxon>
        <taxon>Actinomycetes</taxon>
        <taxon>Mycobacteriales</taxon>
        <taxon>Mycobacteriaceae</taxon>
        <taxon>Mycolicibacterium</taxon>
    </lineage>
</organism>
<evidence type="ECO:0000256" key="2">
    <source>
        <dbReference type="ARBA" id="ARBA00023315"/>
    </source>
</evidence>
<dbReference type="CDD" id="cd00830">
    <property type="entry name" value="KAS_III"/>
    <property type="match status" value="1"/>
</dbReference>
<name>A0ABM7IPN2_9MYCO</name>
<dbReference type="InterPro" id="IPR016039">
    <property type="entry name" value="Thiolase-like"/>
</dbReference>
<dbReference type="SUPFAM" id="SSF53901">
    <property type="entry name" value="Thiolase-like"/>
    <property type="match status" value="1"/>
</dbReference>
<gene>
    <name evidence="5" type="ORF">MBOE_04030</name>
</gene>
<keyword evidence="2" id="KW-0012">Acyltransferase</keyword>
<evidence type="ECO:0000259" key="4">
    <source>
        <dbReference type="Pfam" id="PF08545"/>
    </source>
</evidence>
<dbReference type="PANTHER" id="PTHR34069">
    <property type="entry name" value="3-OXOACYL-[ACYL-CARRIER-PROTEIN] SYNTHASE 3"/>
    <property type="match status" value="1"/>
</dbReference>
<feature type="domain" description="Beta-ketoacyl-[acyl-carrier-protein] synthase III C-terminal" evidence="3">
    <location>
        <begin position="224"/>
        <end position="309"/>
    </location>
</feature>
<dbReference type="Pfam" id="PF08545">
    <property type="entry name" value="ACP_syn_III"/>
    <property type="match status" value="1"/>
</dbReference>
<dbReference type="InterPro" id="IPR013751">
    <property type="entry name" value="ACP_syn_III_N"/>
</dbReference>
<proteinExistence type="predicted"/>
<protein>
    <submittedName>
        <fullName evidence="5">3-oxoacyl-ACP synthase</fullName>
    </submittedName>
</protein>
<accession>A0ABM7IPN2</accession>
<evidence type="ECO:0000256" key="1">
    <source>
        <dbReference type="ARBA" id="ARBA00022679"/>
    </source>
</evidence>
<keyword evidence="6" id="KW-1185">Reference proteome</keyword>
<dbReference type="Proteomes" id="UP000466683">
    <property type="component" value="Chromosome"/>
</dbReference>
<dbReference type="Pfam" id="PF08541">
    <property type="entry name" value="ACP_syn_III_C"/>
    <property type="match status" value="1"/>
</dbReference>
<evidence type="ECO:0000313" key="6">
    <source>
        <dbReference type="Proteomes" id="UP000466683"/>
    </source>
</evidence>
<keyword evidence="1" id="KW-0808">Transferase</keyword>